<evidence type="ECO:0000313" key="2">
    <source>
        <dbReference type="EMBL" id="CDW76219.1"/>
    </source>
</evidence>
<accession>A0A078A639</accession>
<feature type="compositionally biased region" description="Polar residues" evidence="1">
    <location>
        <begin position="186"/>
        <end position="203"/>
    </location>
</feature>
<dbReference type="Proteomes" id="UP000039865">
    <property type="component" value="Unassembled WGS sequence"/>
</dbReference>
<protein>
    <submittedName>
        <fullName evidence="2">Uncharacterized protein</fullName>
    </submittedName>
</protein>
<proteinExistence type="predicted"/>
<dbReference type="AlphaFoldDB" id="A0A078A639"/>
<feature type="region of interest" description="Disordered" evidence="1">
    <location>
        <begin position="113"/>
        <end position="140"/>
    </location>
</feature>
<dbReference type="InParanoid" id="A0A078A639"/>
<name>A0A078A639_STYLE</name>
<feature type="compositionally biased region" description="Polar residues" evidence="1">
    <location>
        <begin position="113"/>
        <end position="131"/>
    </location>
</feature>
<organism evidence="2 3">
    <name type="scientific">Stylonychia lemnae</name>
    <name type="common">Ciliate</name>
    <dbReference type="NCBI Taxonomy" id="5949"/>
    <lineage>
        <taxon>Eukaryota</taxon>
        <taxon>Sar</taxon>
        <taxon>Alveolata</taxon>
        <taxon>Ciliophora</taxon>
        <taxon>Intramacronucleata</taxon>
        <taxon>Spirotrichea</taxon>
        <taxon>Stichotrichia</taxon>
        <taxon>Sporadotrichida</taxon>
        <taxon>Oxytrichidae</taxon>
        <taxon>Stylonychinae</taxon>
        <taxon>Stylonychia</taxon>
    </lineage>
</organism>
<sequence>MKSKNKKQLGSRLIKHQTLDKGKLNNQQSKMTLKQNKTSELNIEEAHEINNKLRGIVSNDLIFEGTRMEKEKVGQLNKLFQSFDNQTKMFHQTQTNNKQYQVSKRLMISTTSSQKKINSLIQPHKNQSSKVESQHEQYQDNQLSQDFCQFDDYISDAKDISPKLVRKSLNHGKKDQSQQKSQSQKVNQILNRDPDNNLQSHNSRNGKEESNDV</sequence>
<keyword evidence="3" id="KW-1185">Reference proteome</keyword>
<gene>
    <name evidence="2" type="primary">Contig3123.g3340</name>
    <name evidence="2" type="ORF">STYLEM_5218</name>
</gene>
<evidence type="ECO:0000256" key="1">
    <source>
        <dbReference type="SAM" id="MobiDB-lite"/>
    </source>
</evidence>
<reference evidence="2 3" key="1">
    <citation type="submission" date="2014-06" db="EMBL/GenBank/DDBJ databases">
        <authorList>
            <person name="Swart Estienne"/>
        </authorList>
    </citation>
    <scope>NUCLEOTIDE SEQUENCE [LARGE SCALE GENOMIC DNA]</scope>
    <source>
        <strain evidence="2 3">130c</strain>
    </source>
</reference>
<dbReference type="EMBL" id="CCKQ01005066">
    <property type="protein sequence ID" value="CDW76219.1"/>
    <property type="molecule type" value="Genomic_DNA"/>
</dbReference>
<feature type="region of interest" description="Disordered" evidence="1">
    <location>
        <begin position="166"/>
        <end position="213"/>
    </location>
</feature>
<evidence type="ECO:0000313" key="3">
    <source>
        <dbReference type="Proteomes" id="UP000039865"/>
    </source>
</evidence>